<comment type="caution">
    <text evidence="2">The sequence shown here is derived from an EMBL/GenBank/DDBJ whole genome shotgun (WGS) entry which is preliminary data.</text>
</comment>
<dbReference type="PANTHER" id="PTHR33408:SF2">
    <property type="entry name" value="TRANSPOSASE DDE DOMAIN-CONTAINING PROTEIN"/>
    <property type="match status" value="1"/>
</dbReference>
<name>A0A4R7ES64_9FLAO</name>
<sequence>RTADVEPTFAQLKHNRNFKRFTLKGLEKVEIEFGLHALAHNLKKMSA</sequence>
<proteinExistence type="predicted"/>
<feature type="domain" description="Transposase DDE" evidence="1">
    <location>
        <begin position="1"/>
        <end position="45"/>
    </location>
</feature>
<dbReference type="EMBL" id="SOAG01000047">
    <property type="protein sequence ID" value="TDS50944.1"/>
    <property type="molecule type" value="Genomic_DNA"/>
</dbReference>
<protein>
    <submittedName>
        <fullName evidence="2">DDE family transposase</fullName>
    </submittedName>
</protein>
<gene>
    <name evidence="2" type="ORF">C8P70_1478</name>
</gene>
<evidence type="ECO:0000259" key="1">
    <source>
        <dbReference type="Pfam" id="PF13751"/>
    </source>
</evidence>
<evidence type="ECO:0000313" key="3">
    <source>
        <dbReference type="Proteomes" id="UP000295215"/>
    </source>
</evidence>
<dbReference type="Pfam" id="PF13751">
    <property type="entry name" value="DDE_Tnp_1_6"/>
    <property type="match status" value="1"/>
</dbReference>
<keyword evidence="3" id="KW-1185">Reference proteome</keyword>
<accession>A0A4R7ES64</accession>
<dbReference type="PANTHER" id="PTHR33408">
    <property type="entry name" value="TRANSPOSASE"/>
    <property type="match status" value="1"/>
</dbReference>
<dbReference type="AlphaFoldDB" id="A0A4R7ES64"/>
<organism evidence="2 3">
    <name type="scientific">Myroides indicus</name>
    <dbReference type="NCBI Taxonomy" id="1323422"/>
    <lineage>
        <taxon>Bacteria</taxon>
        <taxon>Pseudomonadati</taxon>
        <taxon>Bacteroidota</taxon>
        <taxon>Flavobacteriia</taxon>
        <taxon>Flavobacteriales</taxon>
        <taxon>Flavobacteriaceae</taxon>
        <taxon>Myroides</taxon>
    </lineage>
</organism>
<feature type="non-terminal residue" evidence="2">
    <location>
        <position position="1"/>
    </location>
</feature>
<dbReference type="Proteomes" id="UP000295215">
    <property type="component" value="Unassembled WGS sequence"/>
</dbReference>
<reference evidence="2 3" key="1">
    <citation type="submission" date="2019-03" db="EMBL/GenBank/DDBJ databases">
        <title>Genomic Encyclopedia of Archaeal and Bacterial Type Strains, Phase II (KMG-II): from individual species to whole genera.</title>
        <authorList>
            <person name="Goeker M."/>
        </authorList>
    </citation>
    <scope>NUCLEOTIDE SEQUENCE [LARGE SCALE GENOMIC DNA]</scope>
    <source>
        <strain evidence="2 3">DSM 28213</strain>
    </source>
</reference>
<dbReference type="RefSeq" id="WP_208293414.1">
    <property type="nucleotide sequence ID" value="NZ_SOAG01000047.1"/>
</dbReference>
<dbReference type="InterPro" id="IPR025668">
    <property type="entry name" value="Tnp_DDE_dom"/>
</dbReference>
<evidence type="ECO:0000313" key="2">
    <source>
        <dbReference type="EMBL" id="TDS50944.1"/>
    </source>
</evidence>